<gene>
    <name evidence="6" type="ORF">CMTB2_03663</name>
    <name evidence="7" type="ORF">FE773_08480</name>
</gene>
<sequence length="223" mass="25081">MANYAIALEYQNCIDCRACEVACKDENGVMLGADKQRIWVGVVEGGETLSDYFMNFYPSQCNHCIDAPCVTVCPTGASHFAEGGIVKVDYDMCIICKGCMEACPYDARFVDESRHAVDKCTFCDGRIQEYGTTACSATCPTKVRTFGDLEDENSDIVKLLKQREFFLLKEDEATLPKLFYLVPQDKEFAKRTLGDGIKIHKWEDIKPLYEAATQAKKPEWKKA</sequence>
<reference evidence="6 8" key="1">
    <citation type="journal article" date="2011" name="Stand. Genomic Sci.">
        <title>Draft genome sequence of Caminibacter mediatlanticus strain TB-2, an epsilonproteobacterium isolated from a deep-sea hydrothermal vent.</title>
        <authorList>
            <person name="Giovannelli D."/>
            <person name="Ferriera S."/>
            <person name="Johnson J."/>
            <person name="Kravitz S."/>
            <person name="Perez-Rodriguez I."/>
            <person name="Ricci J."/>
            <person name="O'Brien C."/>
            <person name="Voordeckers J.W."/>
            <person name="Bini E."/>
            <person name="Vetriani C."/>
        </authorList>
    </citation>
    <scope>NUCLEOTIDE SEQUENCE [LARGE SCALE GENOMIC DNA]</scope>
    <source>
        <strain evidence="6 8">TB-2</strain>
    </source>
</reference>
<evidence type="ECO:0000313" key="6">
    <source>
        <dbReference type="EMBL" id="EDM24582.1"/>
    </source>
</evidence>
<protein>
    <submittedName>
        <fullName evidence="7">4Fe-4S dicluster domain-containing protein</fullName>
    </submittedName>
    <submittedName>
        <fullName evidence="6">MOLYBDOPTERIN OXIDOREDUCTASE, IRON-SULFUR BINDING SUBUNIT</fullName>
    </submittedName>
</protein>
<dbReference type="InterPro" id="IPR017900">
    <property type="entry name" value="4Fe4S_Fe_S_CS"/>
</dbReference>
<dbReference type="Proteomes" id="UP000003288">
    <property type="component" value="Unassembled WGS sequence"/>
</dbReference>
<dbReference type="PROSITE" id="PS00198">
    <property type="entry name" value="4FE4S_FER_1"/>
    <property type="match status" value="1"/>
</dbReference>
<dbReference type="PROSITE" id="PS51379">
    <property type="entry name" value="4FE4S_FER_2"/>
    <property type="match status" value="3"/>
</dbReference>
<dbReference type="InterPro" id="IPR050954">
    <property type="entry name" value="ET_IronSulfur_Cluster-Binding"/>
</dbReference>
<feature type="domain" description="4Fe-4S ferredoxin-type" evidence="5">
    <location>
        <begin position="4"/>
        <end position="34"/>
    </location>
</feature>
<organism evidence="6 8">
    <name type="scientific">Caminibacter mediatlanticus TB-2</name>
    <dbReference type="NCBI Taxonomy" id="391592"/>
    <lineage>
        <taxon>Bacteria</taxon>
        <taxon>Pseudomonadati</taxon>
        <taxon>Campylobacterota</taxon>
        <taxon>Epsilonproteobacteria</taxon>
        <taxon>Nautiliales</taxon>
        <taxon>Nautiliaceae</taxon>
        <taxon>Caminibacter</taxon>
    </lineage>
</organism>
<reference evidence="7 9" key="2">
    <citation type="submission" date="2019-05" db="EMBL/GenBank/DDBJ databases">
        <title>A comparative analysis of the Nautiliaceae.</title>
        <authorList>
            <person name="Grosche A."/>
            <person name="Smedile F."/>
            <person name="Vetriani C."/>
        </authorList>
    </citation>
    <scope>NUCLEOTIDE SEQUENCE [LARGE SCALE GENOMIC DNA]</scope>
    <source>
        <strain evidence="7 9">TB-2</strain>
    </source>
</reference>
<keyword evidence="4" id="KW-0411">Iron-sulfur</keyword>
<dbReference type="GO" id="GO:0051539">
    <property type="term" value="F:4 iron, 4 sulfur cluster binding"/>
    <property type="evidence" value="ECO:0007669"/>
    <property type="project" value="UniProtKB-KW"/>
</dbReference>
<dbReference type="EMBL" id="CP040463">
    <property type="protein sequence ID" value="QCT95225.1"/>
    <property type="molecule type" value="Genomic_DNA"/>
</dbReference>
<keyword evidence="3" id="KW-0408">Iron</keyword>
<evidence type="ECO:0000256" key="3">
    <source>
        <dbReference type="ARBA" id="ARBA00023004"/>
    </source>
</evidence>
<dbReference type="AlphaFoldDB" id="A0AAI9AJ36"/>
<dbReference type="Pfam" id="PF13247">
    <property type="entry name" value="Fer4_11"/>
    <property type="match status" value="1"/>
</dbReference>
<evidence type="ECO:0000256" key="2">
    <source>
        <dbReference type="ARBA" id="ARBA00022723"/>
    </source>
</evidence>
<accession>A0AAI9AJ36</accession>
<keyword evidence="2" id="KW-0479">Metal-binding</keyword>
<dbReference type="PANTHER" id="PTHR43177:SF3">
    <property type="entry name" value="PROTEIN NRFC HOMOLOG"/>
    <property type="match status" value="1"/>
</dbReference>
<dbReference type="GO" id="GO:0046872">
    <property type="term" value="F:metal ion binding"/>
    <property type="evidence" value="ECO:0007669"/>
    <property type="project" value="UniProtKB-KW"/>
</dbReference>
<feature type="domain" description="4Fe-4S ferredoxin-type" evidence="5">
    <location>
        <begin position="52"/>
        <end position="83"/>
    </location>
</feature>
<name>A0AAI9AJ36_9BACT</name>
<keyword evidence="1" id="KW-0004">4Fe-4S</keyword>
<feature type="domain" description="4Fe-4S ferredoxin-type" evidence="5">
    <location>
        <begin position="84"/>
        <end position="113"/>
    </location>
</feature>
<dbReference type="Gene3D" id="3.30.70.20">
    <property type="match status" value="2"/>
</dbReference>
<dbReference type="RefSeq" id="WP_007473642.1">
    <property type="nucleotide sequence ID" value="NZ_ABCJ01000001.1"/>
</dbReference>
<evidence type="ECO:0000256" key="4">
    <source>
        <dbReference type="ARBA" id="ARBA00023014"/>
    </source>
</evidence>
<dbReference type="CDD" id="cd10551">
    <property type="entry name" value="PsrB"/>
    <property type="match status" value="1"/>
</dbReference>
<dbReference type="SUPFAM" id="SSF54862">
    <property type="entry name" value="4Fe-4S ferredoxins"/>
    <property type="match status" value="1"/>
</dbReference>
<evidence type="ECO:0000256" key="1">
    <source>
        <dbReference type="ARBA" id="ARBA00022485"/>
    </source>
</evidence>
<dbReference type="PANTHER" id="PTHR43177">
    <property type="entry name" value="PROTEIN NRFC"/>
    <property type="match status" value="1"/>
</dbReference>
<dbReference type="InterPro" id="IPR017896">
    <property type="entry name" value="4Fe4S_Fe-S-bd"/>
</dbReference>
<evidence type="ECO:0000259" key="5">
    <source>
        <dbReference type="PROSITE" id="PS51379"/>
    </source>
</evidence>
<dbReference type="EMBL" id="ABCJ01000001">
    <property type="protein sequence ID" value="EDM24582.1"/>
    <property type="molecule type" value="Genomic_DNA"/>
</dbReference>
<evidence type="ECO:0000313" key="7">
    <source>
        <dbReference type="EMBL" id="QCT95225.1"/>
    </source>
</evidence>
<dbReference type="Proteomes" id="UP000306825">
    <property type="component" value="Chromosome"/>
</dbReference>
<keyword evidence="9" id="KW-1185">Reference proteome</keyword>
<evidence type="ECO:0000313" key="9">
    <source>
        <dbReference type="Proteomes" id="UP000306825"/>
    </source>
</evidence>
<proteinExistence type="predicted"/>
<evidence type="ECO:0000313" key="8">
    <source>
        <dbReference type="Proteomes" id="UP000003288"/>
    </source>
</evidence>